<protein>
    <submittedName>
        <fullName evidence="3">Phage terminase large subunit-like protein</fullName>
    </submittedName>
</protein>
<name>A0ABV2J7I2_9FIRM</name>
<feature type="domain" description="Terminase large subunit-like endonuclease" evidence="2">
    <location>
        <begin position="255"/>
        <end position="551"/>
    </location>
</feature>
<dbReference type="EMBL" id="JBEPMA010000001">
    <property type="protein sequence ID" value="MET3616738.1"/>
    <property type="molecule type" value="Genomic_DNA"/>
</dbReference>
<evidence type="ECO:0000313" key="4">
    <source>
        <dbReference type="Proteomes" id="UP001549162"/>
    </source>
</evidence>
<comment type="caution">
    <text evidence="3">The sequence shown here is derived from an EMBL/GenBank/DDBJ whole genome shotgun (WGS) entry which is preliminary data.</text>
</comment>
<dbReference type="Proteomes" id="UP001549162">
    <property type="component" value="Unassembled WGS sequence"/>
</dbReference>
<evidence type="ECO:0000259" key="2">
    <source>
        <dbReference type="Pfam" id="PF20441"/>
    </source>
</evidence>
<gene>
    <name evidence="3" type="ORF">ABID14_000358</name>
</gene>
<organism evidence="3 4">
    <name type="scientific">Peptoniphilus olsenii</name>
    <dbReference type="NCBI Taxonomy" id="411570"/>
    <lineage>
        <taxon>Bacteria</taxon>
        <taxon>Bacillati</taxon>
        <taxon>Bacillota</taxon>
        <taxon>Tissierellia</taxon>
        <taxon>Tissierellales</taxon>
        <taxon>Peptoniphilaceae</taxon>
        <taxon>Peptoniphilus</taxon>
    </lineage>
</organism>
<dbReference type="RefSeq" id="WP_354366738.1">
    <property type="nucleotide sequence ID" value="NZ_JBEPMA010000001.1"/>
</dbReference>
<dbReference type="Pfam" id="PF20441">
    <property type="entry name" value="TerL_nuclease"/>
    <property type="match status" value="1"/>
</dbReference>
<dbReference type="InterPro" id="IPR046462">
    <property type="entry name" value="TerL_nuclease"/>
</dbReference>
<dbReference type="PANTHER" id="PTHR41287:SF1">
    <property type="entry name" value="PROTEIN YMFN"/>
    <property type="match status" value="1"/>
</dbReference>
<dbReference type="InterPro" id="IPR046461">
    <property type="entry name" value="TerL_ATPase"/>
</dbReference>
<accession>A0ABV2J7I2</accession>
<feature type="domain" description="Terminase large subunit-like ATPase" evidence="1">
    <location>
        <begin position="73"/>
        <end position="247"/>
    </location>
</feature>
<dbReference type="InterPro" id="IPR027417">
    <property type="entry name" value="P-loop_NTPase"/>
</dbReference>
<reference evidence="3 4" key="1">
    <citation type="submission" date="2024-06" db="EMBL/GenBank/DDBJ databases">
        <title>Genomic Encyclopedia of Type Strains, Phase IV (KMG-IV): sequencing the most valuable type-strain genomes for metagenomic binning, comparative biology and taxonomic classification.</title>
        <authorList>
            <person name="Goeker M."/>
        </authorList>
    </citation>
    <scope>NUCLEOTIDE SEQUENCE [LARGE SCALE GENOMIC DNA]</scope>
    <source>
        <strain evidence="3 4">DSM 21460</strain>
    </source>
</reference>
<dbReference type="InterPro" id="IPR005021">
    <property type="entry name" value="Terminase_largesu-like"/>
</dbReference>
<evidence type="ECO:0000313" key="3">
    <source>
        <dbReference type="EMBL" id="MET3616738.1"/>
    </source>
</evidence>
<dbReference type="Pfam" id="PF03354">
    <property type="entry name" value="TerL_ATPase"/>
    <property type="match status" value="1"/>
</dbReference>
<dbReference type="Gene3D" id="3.40.50.300">
    <property type="entry name" value="P-loop containing nucleotide triphosphate hydrolases"/>
    <property type="match status" value="1"/>
</dbReference>
<evidence type="ECO:0000259" key="1">
    <source>
        <dbReference type="Pfam" id="PF03354"/>
    </source>
</evidence>
<dbReference type="PANTHER" id="PTHR41287">
    <property type="match status" value="1"/>
</dbReference>
<sequence length="573" mass="65311">MDRTTEYAKLVVSKKVLKGETEIKCCKRHLDDLKRKDFEYIWDAELAEKAIDIANELTILEGEKPQKLKTRGFQDFIIGSLHGWRKKRSKKLRFREAYIQMARQNGKSFLSGTEINTRATFSGYNKGKIYCAATKQEQANIVWDEVEKFILADKELAELYKIKKHERNIISKVTGTEIKSVGRDTKSADGFRSILSVIDEYHAHPTNQMYKLLLDGQISVGNALTLAITTAGFNINSPCYEQYELAKKVVTGLVEKESLFVYIAEMDEGDDIWDYKNWAKANPLLLWNDDNTYSKEKIKDLSEKAIDAKEKQGQELINFLTKSLNKWVKYSGAGFVDLDKFKECESDLTLDDFKGQECVLGIDLSSGGDLTSIALVFKYGEQYYIYSHSFMPLLRLEEHEKTDDVPYRLWAKQGLLTLTEGVFGLKTDYKFIIAHLKSLIEKYDLKIISCGYDGHNASAFLADLEFLNCDLVEIVQSAKSLNDATVDLQLSVQAKQVQYDKNNALMIWSFINAKTTQNSFGEIKIMKETQTDRIDVVDSVINAWKLAMATESTMSYDAEQDVSEWLDIMKGGA</sequence>
<proteinExistence type="predicted"/>
<keyword evidence="4" id="KW-1185">Reference proteome</keyword>